<proteinExistence type="predicted"/>
<gene>
    <name evidence="1" type="ORF">AVEN_95993-2_1</name>
</gene>
<dbReference type="Proteomes" id="UP000499080">
    <property type="component" value="Unassembled WGS sequence"/>
</dbReference>
<dbReference type="EMBL" id="BGPR01000050">
    <property type="protein sequence ID" value="GBL86746.1"/>
    <property type="molecule type" value="Genomic_DNA"/>
</dbReference>
<comment type="caution">
    <text evidence="1">The sequence shown here is derived from an EMBL/GenBank/DDBJ whole genome shotgun (WGS) entry which is preliminary data.</text>
</comment>
<keyword evidence="2" id="KW-1185">Reference proteome</keyword>
<reference evidence="1 2" key="1">
    <citation type="journal article" date="2019" name="Sci. Rep.">
        <title>Orb-weaving spider Araneus ventricosus genome elucidates the spidroin gene catalogue.</title>
        <authorList>
            <person name="Kono N."/>
            <person name="Nakamura H."/>
            <person name="Ohtoshi R."/>
            <person name="Moran D.A.P."/>
            <person name="Shinohara A."/>
            <person name="Yoshida Y."/>
            <person name="Fujiwara M."/>
            <person name="Mori M."/>
            <person name="Tomita M."/>
            <person name="Arakawa K."/>
        </authorList>
    </citation>
    <scope>NUCLEOTIDE SEQUENCE [LARGE SCALE GENOMIC DNA]</scope>
</reference>
<name>A0A4Y2B614_ARAVE</name>
<feature type="non-terminal residue" evidence="1">
    <location>
        <position position="1"/>
    </location>
</feature>
<evidence type="ECO:0000313" key="2">
    <source>
        <dbReference type="Proteomes" id="UP000499080"/>
    </source>
</evidence>
<protein>
    <submittedName>
        <fullName evidence="1">Uncharacterized protein</fullName>
    </submittedName>
</protein>
<organism evidence="1 2">
    <name type="scientific">Araneus ventricosus</name>
    <name type="common">Orbweaver spider</name>
    <name type="synonym">Epeira ventricosa</name>
    <dbReference type="NCBI Taxonomy" id="182803"/>
    <lineage>
        <taxon>Eukaryota</taxon>
        <taxon>Metazoa</taxon>
        <taxon>Ecdysozoa</taxon>
        <taxon>Arthropoda</taxon>
        <taxon>Chelicerata</taxon>
        <taxon>Arachnida</taxon>
        <taxon>Araneae</taxon>
        <taxon>Araneomorphae</taxon>
        <taxon>Entelegynae</taxon>
        <taxon>Araneoidea</taxon>
        <taxon>Araneidae</taxon>
        <taxon>Araneus</taxon>
    </lineage>
</organism>
<dbReference type="OrthoDB" id="411823at2759"/>
<evidence type="ECO:0000313" key="1">
    <source>
        <dbReference type="EMBL" id="GBL86746.1"/>
    </source>
</evidence>
<dbReference type="AlphaFoldDB" id="A0A4Y2B614"/>
<accession>A0A4Y2B614</accession>
<sequence>CSGRHCYRLLRHTVLPKQMVFKLSGCPPLDLKVRTDVVTSQHIQGIKHFHEIGGLQSFDFKMARKP</sequence>